<dbReference type="SUPFAM" id="SSF82114">
    <property type="entry name" value="Riboflavin kinase-like"/>
    <property type="match status" value="1"/>
</dbReference>
<evidence type="ECO:0000259" key="17">
    <source>
        <dbReference type="Pfam" id="PF01982"/>
    </source>
</evidence>
<organism evidence="18 19">
    <name type="scientific">Staphylothermus hellenicus (strain DSM 12710 / JCM 10830 / BK20S6-10-b1 / P8)</name>
    <dbReference type="NCBI Taxonomy" id="591019"/>
    <lineage>
        <taxon>Archaea</taxon>
        <taxon>Thermoproteota</taxon>
        <taxon>Thermoprotei</taxon>
        <taxon>Desulfurococcales</taxon>
        <taxon>Desulfurococcaceae</taxon>
        <taxon>Staphylothermus</taxon>
    </lineage>
</organism>
<evidence type="ECO:0000256" key="1">
    <source>
        <dbReference type="ARBA" id="ARBA00001946"/>
    </source>
</evidence>
<evidence type="ECO:0000256" key="12">
    <source>
        <dbReference type="ARBA" id="ARBA00022842"/>
    </source>
</evidence>
<evidence type="ECO:0000256" key="15">
    <source>
        <dbReference type="ARBA" id="ARBA00033116"/>
    </source>
</evidence>
<name>D7D9B7_STAHD</name>
<dbReference type="OrthoDB" id="30955at2157"/>
<dbReference type="STRING" id="591019.Shell_1267"/>
<evidence type="ECO:0000256" key="5">
    <source>
        <dbReference type="ARBA" id="ARBA00017394"/>
    </source>
</evidence>
<keyword evidence="11" id="KW-0418">Kinase</keyword>
<evidence type="ECO:0000256" key="6">
    <source>
        <dbReference type="ARBA" id="ARBA00022630"/>
    </source>
</evidence>
<dbReference type="GeneID" id="9234556"/>
<protein>
    <recommendedName>
        <fullName evidence="5">Riboflavin kinase</fullName>
        <ecNumber evidence="4">2.7.1.161</ecNumber>
    </recommendedName>
    <alternativeName>
        <fullName evidence="14">CTP-dependent riboflavin kinase</fullName>
    </alternativeName>
    <alternativeName>
        <fullName evidence="15">CTP:riboflavin 5'-phosphotransferase</fullName>
    </alternativeName>
    <alternativeName>
        <fullName evidence="13">Flavokinase</fullName>
    </alternativeName>
</protein>
<dbReference type="GO" id="GO:0008531">
    <property type="term" value="F:riboflavin kinase activity"/>
    <property type="evidence" value="ECO:0007669"/>
    <property type="project" value="InterPro"/>
</dbReference>
<evidence type="ECO:0000256" key="7">
    <source>
        <dbReference type="ARBA" id="ARBA00022643"/>
    </source>
</evidence>
<evidence type="ECO:0000256" key="13">
    <source>
        <dbReference type="ARBA" id="ARBA00029789"/>
    </source>
</evidence>
<dbReference type="GO" id="GO:0046872">
    <property type="term" value="F:metal ion binding"/>
    <property type="evidence" value="ECO:0007669"/>
    <property type="project" value="UniProtKB-KW"/>
</dbReference>
<dbReference type="KEGG" id="shc:Shell_1267"/>
<dbReference type="InterPro" id="IPR023465">
    <property type="entry name" value="Riboflavin_kinase_dom_sf"/>
</dbReference>
<keyword evidence="6" id="KW-0285">Flavoprotein</keyword>
<evidence type="ECO:0000256" key="8">
    <source>
        <dbReference type="ARBA" id="ARBA00022679"/>
    </source>
</evidence>
<dbReference type="AlphaFoldDB" id="D7D9B7"/>
<gene>
    <name evidence="18" type="ordered locus">Shell_1267</name>
</gene>
<evidence type="ECO:0000256" key="10">
    <source>
        <dbReference type="ARBA" id="ARBA00022741"/>
    </source>
</evidence>
<dbReference type="eggNOG" id="arCOG01904">
    <property type="taxonomic scope" value="Archaea"/>
</dbReference>
<feature type="domain" description="Riboflavin kinase" evidence="17">
    <location>
        <begin position="9"/>
        <end position="120"/>
    </location>
</feature>
<dbReference type="RefSeq" id="WP_013143561.1">
    <property type="nucleotide sequence ID" value="NC_014205.1"/>
</dbReference>
<comment type="pathway">
    <text evidence="2">Cofactor biosynthesis; FMN biosynthesis; FMN from riboflavin (CTP route): step 1/1.</text>
</comment>
<evidence type="ECO:0000256" key="14">
    <source>
        <dbReference type="ARBA" id="ARBA00030544"/>
    </source>
</evidence>
<dbReference type="PANTHER" id="PTHR40706">
    <property type="entry name" value="RIBOFLAVIN KINASE"/>
    <property type="match status" value="1"/>
</dbReference>
<sequence length="130" mass="14729">MPIKIKGKIVKGLGVGAKYVKLYREVFNKYLGIDPYPGTLNIDIGQDFFTYTKKLKAKIIPPPRKGLGCVLAYPGILMGIKIYVIKPCITKHGWNILEIISEKNLRKTLNLKDNDIVEIIIYNEKDDPPI</sequence>
<evidence type="ECO:0000313" key="19">
    <source>
        <dbReference type="Proteomes" id="UP000002573"/>
    </source>
</evidence>
<evidence type="ECO:0000256" key="2">
    <source>
        <dbReference type="ARBA" id="ARBA00005219"/>
    </source>
</evidence>
<keyword evidence="12" id="KW-0460">Magnesium</keyword>
<dbReference type="UniPathway" id="UPA00276">
    <property type="reaction ID" value="UER00929"/>
</dbReference>
<dbReference type="InterPro" id="IPR039063">
    <property type="entry name" value="RibK_CTP-dep"/>
</dbReference>
<reference evidence="19" key="1">
    <citation type="submission" date="2010-05" db="EMBL/GenBank/DDBJ databases">
        <title>Complete sequence of Staphylothermus hellenicus DSM 12710.</title>
        <authorList>
            <consortium name="US DOE Joint Genome Institute"/>
            <person name="Lucas S."/>
            <person name="Copeland A."/>
            <person name="Lapidus A."/>
            <person name="Cheng J.-F."/>
            <person name="Bruce D."/>
            <person name="Goodwin L."/>
            <person name="Pitluck S."/>
            <person name="Davenport K."/>
            <person name="Detter J.C."/>
            <person name="Han C."/>
            <person name="Tapia R."/>
            <person name="Larimer F."/>
            <person name="Land M."/>
            <person name="Hauser L."/>
            <person name="Kyrpides N."/>
            <person name="Mikhailova N."/>
            <person name="Anderson I.J."/>
            <person name="Woyke T."/>
        </authorList>
    </citation>
    <scope>NUCLEOTIDE SEQUENCE [LARGE SCALE GENOMIC DNA]</scope>
    <source>
        <strain evidence="19">DSM 12710 / JCM 10830 / BK20S6-10-b1 / P8</strain>
    </source>
</reference>
<dbReference type="GO" id="GO:0009398">
    <property type="term" value="P:FMN biosynthetic process"/>
    <property type="evidence" value="ECO:0007669"/>
    <property type="project" value="UniProtKB-UniPathway"/>
</dbReference>
<dbReference type="Pfam" id="PF01982">
    <property type="entry name" value="CTP-dep_RFKase"/>
    <property type="match status" value="1"/>
</dbReference>
<evidence type="ECO:0000256" key="11">
    <source>
        <dbReference type="ARBA" id="ARBA00022777"/>
    </source>
</evidence>
<comment type="similarity">
    <text evidence="3">Belongs to the archaeal riboflavin kinase family.</text>
</comment>
<keyword evidence="8" id="KW-0808">Transferase</keyword>
<comment type="catalytic activity">
    <reaction evidence="16">
        <text>riboflavin + CTP = CDP + FMN + H(+)</text>
        <dbReference type="Rhea" id="RHEA:25021"/>
        <dbReference type="ChEBI" id="CHEBI:15378"/>
        <dbReference type="ChEBI" id="CHEBI:37563"/>
        <dbReference type="ChEBI" id="CHEBI:57986"/>
        <dbReference type="ChEBI" id="CHEBI:58069"/>
        <dbReference type="ChEBI" id="CHEBI:58210"/>
        <dbReference type="EC" id="2.7.1.161"/>
    </reaction>
</comment>
<dbReference type="Proteomes" id="UP000002573">
    <property type="component" value="Chromosome"/>
</dbReference>
<keyword evidence="19" id="KW-1185">Reference proteome</keyword>
<dbReference type="HOGENOM" id="CLU_140165_0_0_2"/>
<dbReference type="EMBL" id="CP002051">
    <property type="protein sequence ID" value="ADI32363.1"/>
    <property type="molecule type" value="Genomic_DNA"/>
</dbReference>
<keyword evidence="9" id="KW-0479">Metal-binding</keyword>
<dbReference type="PANTHER" id="PTHR40706:SF1">
    <property type="entry name" value="RIBOFLAVIN KINASE"/>
    <property type="match status" value="1"/>
</dbReference>
<evidence type="ECO:0000256" key="3">
    <source>
        <dbReference type="ARBA" id="ARBA00006428"/>
    </source>
</evidence>
<evidence type="ECO:0000256" key="4">
    <source>
        <dbReference type="ARBA" id="ARBA00011987"/>
    </source>
</evidence>
<dbReference type="GO" id="GO:0000166">
    <property type="term" value="F:nucleotide binding"/>
    <property type="evidence" value="ECO:0007669"/>
    <property type="project" value="UniProtKB-KW"/>
</dbReference>
<dbReference type="GO" id="GO:0009231">
    <property type="term" value="P:riboflavin biosynthetic process"/>
    <property type="evidence" value="ECO:0007669"/>
    <property type="project" value="InterPro"/>
</dbReference>
<dbReference type="EC" id="2.7.1.161" evidence="4"/>
<evidence type="ECO:0000256" key="16">
    <source>
        <dbReference type="ARBA" id="ARBA00047857"/>
    </source>
</evidence>
<proteinExistence type="inferred from homology"/>
<keyword evidence="10" id="KW-0547">Nucleotide-binding</keyword>
<dbReference type="InterPro" id="IPR023602">
    <property type="entry name" value="Riboflavin_kinase_CTP-dep"/>
</dbReference>
<accession>D7D9B7</accession>
<dbReference type="Gene3D" id="2.40.30.30">
    <property type="entry name" value="Riboflavin kinase-like"/>
    <property type="match status" value="1"/>
</dbReference>
<evidence type="ECO:0000256" key="9">
    <source>
        <dbReference type="ARBA" id="ARBA00022723"/>
    </source>
</evidence>
<reference evidence="18 19" key="2">
    <citation type="journal article" date="2011" name="Stand. Genomic Sci.">
        <title>Complete genome sequence of Staphylothermus hellenicus P8.</title>
        <authorList>
            <person name="Anderson I."/>
            <person name="Wirth R."/>
            <person name="Lucas S."/>
            <person name="Copeland A."/>
            <person name="Lapidus A."/>
            <person name="Cheng J.F."/>
            <person name="Goodwin L."/>
            <person name="Pitluck S."/>
            <person name="Davenport K."/>
            <person name="Detter J.C."/>
            <person name="Han C."/>
            <person name="Tapia R."/>
            <person name="Land M."/>
            <person name="Hauser L."/>
            <person name="Pati A."/>
            <person name="Mikhailova N."/>
            <person name="Woyke T."/>
            <person name="Klenk H.P."/>
            <person name="Kyrpides N."/>
            <person name="Ivanova N."/>
        </authorList>
    </citation>
    <scope>NUCLEOTIDE SEQUENCE [LARGE SCALE GENOMIC DNA]</scope>
    <source>
        <strain evidence="19">DSM 12710 / JCM 10830 / BK20S6-10-b1 / P8</strain>
    </source>
</reference>
<keyword evidence="7" id="KW-0288">FMN</keyword>
<comment type="cofactor">
    <cofactor evidence="1">
        <name>Mg(2+)</name>
        <dbReference type="ChEBI" id="CHEBI:18420"/>
    </cofactor>
</comment>
<evidence type="ECO:0000313" key="18">
    <source>
        <dbReference type="EMBL" id="ADI32363.1"/>
    </source>
</evidence>